<proteinExistence type="inferred from homology"/>
<dbReference type="GO" id="GO:0004065">
    <property type="term" value="F:arylsulfatase activity"/>
    <property type="evidence" value="ECO:0007669"/>
    <property type="project" value="TreeGrafter"/>
</dbReference>
<protein>
    <submittedName>
        <fullName evidence="10">Sulfatase</fullName>
    </submittedName>
</protein>
<evidence type="ECO:0000313" key="9">
    <source>
        <dbReference type="EMBL" id="PJZ69573.1"/>
    </source>
</evidence>
<organism evidence="10 12">
    <name type="scientific">Leptospira perolatii</name>
    <dbReference type="NCBI Taxonomy" id="2023191"/>
    <lineage>
        <taxon>Bacteria</taxon>
        <taxon>Pseudomonadati</taxon>
        <taxon>Spirochaetota</taxon>
        <taxon>Spirochaetia</taxon>
        <taxon>Leptospirales</taxon>
        <taxon>Leptospiraceae</taxon>
        <taxon>Leptospira</taxon>
    </lineage>
</organism>
<keyword evidence="7" id="KW-1133">Transmembrane helix</keyword>
<feature type="transmembrane region" description="Helical" evidence="7">
    <location>
        <begin position="172"/>
        <end position="194"/>
    </location>
</feature>
<dbReference type="PANTHER" id="PTHR42693:SF42">
    <property type="entry name" value="ARYLSULFATASE G"/>
    <property type="match status" value="1"/>
</dbReference>
<dbReference type="OrthoDB" id="9762324at2"/>
<keyword evidence="7" id="KW-0812">Transmembrane</keyword>
<dbReference type="AlphaFoldDB" id="A0A2M9ZNB5"/>
<feature type="transmembrane region" description="Helical" evidence="7">
    <location>
        <begin position="133"/>
        <end position="152"/>
    </location>
</feature>
<comment type="caution">
    <text evidence="10">The sequence shown here is derived from an EMBL/GenBank/DDBJ whole genome shotgun (WGS) entry which is preliminary data.</text>
</comment>
<dbReference type="Pfam" id="PF00884">
    <property type="entry name" value="Sulfatase"/>
    <property type="match status" value="1"/>
</dbReference>
<feature type="transmembrane region" description="Helical" evidence="7">
    <location>
        <begin position="56"/>
        <end position="78"/>
    </location>
</feature>
<evidence type="ECO:0000256" key="6">
    <source>
        <dbReference type="ARBA" id="ARBA00022837"/>
    </source>
</evidence>
<reference evidence="11 12" key="1">
    <citation type="submission" date="2017-07" db="EMBL/GenBank/DDBJ databases">
        <title>Leptospira spp. isolated from tropical soils.</title>
        <authorList>
            <person name="Thibeaux R."/>
            <person name="Iraola G."/>
            <person name="Ferres I."/>
            <person name="Bierque E."/>
            <person name="Girault D."/>
            <person name="Soupe-Gilbert M.-E."/>
            <person name="Picardeau M."/>
            <person name="Goarant C."/>
        </authorList>
    </citation>
    <scope>NUCLEOTIDE SEQUENCE [LARGE SCALE GENOMIC DNA]</scope>
    <source>
        <strain evidence="10 12">FH1-B-B1</strain>
        <strain evidence="9 11">FH1-B-C1</strain>
    </source>
</reference>
<dbReference type="Proteomes" id="UP000231990">
    <property type="component" value="Unassembled WGS sequence"/>
</dbReference>
<keyword evidence="4" id="KW-0732">Signal</keyword>
<dbReference type="EMBL" id="NPDY01000008">
    <property type="protein sequence ID" value="PJZ69573.1"/>
    <property type="molecule type" value="Genomic_DNA"/>
</dbReference>
<dbReference type="Gene3D" id="3.40.720.10">
    <property type="entry name" value="Alkaline Phosphatase, subunit A"/>
    <property type="match status" value="1"/>
</dbReference>
<evidence type="ECO:0000259" key="8">
    <source>
        <dbReference type="Pfam" id="PF00884"/>
    </source>
</evidence>
<keyword evidence="5" id="KW-0378">Hydrolase</keyword>
<evidence type="ECO:0000313" key="12">
    <source>
        <dbReference type="Proteomes" id="UP000231990"/>
    </source>
</evidence>
<evidence type="ECO:0000256" key="2">
    <source>
        <dbReference type="ARBA" id="ARBA00008779"/>
    </source>
</evidence>
<evidence type="ECO:0000256" key="7">
    <source>
        <dbReference type="SAM" id="Phobius"/>
    </source>
</evidence>
<feature type="transmembrane region" description="Helical" evidence="7">
    <location>
        <begin position="214"/>
        <end position="241"/>
    </location>
</feature>
<dbReference type="GO" id="GO:0046872">
    <property type="term" value="F:metal ion binding"/>
    <property type="evidence" value="ECO:0007669"/>
    <property type="project" value="UniProtKB-KW"/>
</dbReference>
<name>A0A2M9ZNB5_9LEPT</name>
<evidence type="ECO:0000313" key="11">
    <source>
        <dbReference type="Proteomes" id="UP000231962"/>
    </source>
</evidence>
<dbReference type="InterPro" id="IPR017850">
    <property type="entry name" value="Alkaline_phosphatase_core_sf"/>
</dbReference>
<evidence type="ECO:0000256" key="5">
    <source>
        <dbReference type="ARBA" id="ARBA00022801"/>
    </source>
</evidence>
<comment type="cofactor">
    <cofactor evidence="1">
        <name>Ca(2+)</name>
        <dbReference type="ChEBI" id="CHEBI:29108"/>
    </cofactor>
</comment>
<feature type="domain" description="Sulfatase N-terminal" evidence="8">
    <location>
        <begin position="304"/>
        <end position="644"/>
    </location>
</feature>
<dbReference type="EMBL" id="NPDZ01000004">
    <property type="protein sequence ID" value="PJZ73560.1"/>
    <property type="molecule type" value="Genomic_DNA"/>
</dbReference>
<keyword evidence="3" id="KW-0479">Metal-binding</keyword>
<dbReference type="SUPFAM" id="SSF53649">
    <property type="entry name" value="Alkaline phosphatase-like"/>
    <property type="match status" value="1"/>
</dbReference>
<sequence length="801" mass="92301">MFGFSFSFLRQQISTIQDGLSKVKEFVKDKGLFRILHFFTILKIGFKNGNPWIHSFVFVLILSVLCLVGNTSLHIMGVDVSEFISSFYSMIPLLVKDWIYVVFVSYSFFAVSCVLLLGPDWEESMSGKKIPKWYLYSNLVFLLFLIFCTSAIRYPQLYGEFFFYRHKWASPFLYFLTDWIPPQFPLFLLSFVLFIQSVRRVLQFYFQKERERILYFAVFLLFFSGFHYLGSATGVLLAGIAYSILTVRPKRELKIFALLGLSVLIGLVSFQKYPLAYGIHANQRIQENKEDSSKNSKEGILEYPNILIISADSVRQDQLGFVSGRESFTPNIDLLALDSWAFQDHHTTIPRTFPAWADLLSGRFSFDHGILDMFPDRKDRSALGSRIATLPFLLQEKGYSTSVVSSFAGDIFPRADWGFSEVYAPTFNAETLTQQRMLESQVYLLPILSGAFFGGGEYLPSVRSLPTLGDDTRILEDLFRIFKRQRQPFFSVYFSSVTHFPYSPPYPFYKEEGDSQYYGPSKYFRFVDPSNSIPPNFEEKQQIRAIYRASLRAFDDAVGRIVKRLKSEGLYDETLIILTSDHGESLFEDVHSHGHGEHLRGEGVTKVPWILKFPKSYTMNARKTGEFLGTTSSVDLVPTILDVLHFSESEKPPELRGLSVLPYLNRGQWNSSRRVYSETGIWFSDRGTHFFQQNRIKYPNILELQNIDSGDQNSVTISEPYAKETIAFSKHRMIQDHKRKLIYVPTPNGVEFECFDRIKDPWNRNPLPSSNCADLKLDLQRTLLSTGKWKKGGDYFLPIQN</sequence>
<dbReference type="RefSeq" id="WP_100713856.1">
    <property type="nucleotide sequence ID" value="NZ_NPDY01000008.1"/>
</dbReference>
<evidence type="ECO:0000313" key="10">
    <source>
        <dbReference type="EMBL" id="PJZ73560.1"/>
    </source>
</evidence>
<keyword evidence="7" id="KW-0472">Membrane</keyword>
<dbReference type="PANTHER" id="PTHR42693">
    <property type="entry name" value="ARYLSULFATASE FAMILY MEMBER"/>
    <property type="match status" value="1"/>
</dbReference>
<dbReference type="InterPro" id="IPR000917">
    <property type="entry name" value="Sulfatase_N"/>
</dbReference>
<evidence type="ECO:0000256" key="1">
    <source>
        <dbReference type="ARBA" id="ARBA00001913"/>
    </source>
</evidence>
<keyword evidence="11" id="KW-1185">Reference proteome</keyword>
<evidence type="ECO:0000256" key="4">
    <source>
        <dbReference type="ARBA" id="ARBA00022729"/>
    </source>
</evidence>
<comment type="similarity">
    <text evidence="2">Belongs to the sulfatase family.</text>
</comment>
<gene>
    <name evidence="9" type="ORF">CH360_09785</name>
    <name evidence="10" type="ORF">CH373_08640</name>
</gene>
<keyword evidence="6" id="KW-0106">Calcium</keyword>
<evidence type="ECO:0000256" key="3">
    <source>
        <dbReference type="ARBA" id="ARBA00022723"/>
    </source>
</evidence>
<dbReference type="Proteomes" id="UP000231962">
    <property type="component" value="Unassembled WGS sequence"/>
</dbReference>
<dbReference type="InterPro" id="IPR050738">
    <property type="entry name" value="Sulfatase"/>
</dbReference>
<feature type="transmembrane region" description="Helical" evidence="7">
    <location>
        <begin position="98"/>
        <end position="121"/>
    </location>
</feature>
<accession>A0A2M9ZNB5</accession>